<feature type="coiled-coil region" evidence="1">
    <location>
        <begin position="199"/>
        <end position="226"/>
    </location>
</feature>
<name>A0A086T6E1_HAPC1</name>
<feature type="compositionally biased region" description="Basic and acidic residues" evidence="2">
    <location>
        <begin position="596"/>
        <end position="606"/>
    </location>
</feature>
<feature type="compositionally biased region" description="Low complexity" evidence="2">
    <location>
        <begin position="553"/>
        <end position="573"/>
    </location>
</feature>
<dbReference type="Pfam" id="PF12550">
    <property type="entry name" value="GCR1_C"/>
    <property type="match status" value="1"/>
</dbReference>
<dbReference type="Proteomes" id="UP000029964">
    <property type="component" value="Unassembled WGS sequence"/>
</dbReference>
<dbReference type="OrthoDB" id="428577at2759"/>
<keyword evidence="5" id="KW-1185">Reference proteome</keyword>
<dbReference type="STRING" id="857340.A0A086T6E1"/>
<dbReference type="EMBL" id="JPKY01000040">
    <property type="protein sequence ID" value="KFH44923.1"/>
    <property type="molecule type" value="Genomic_DNA"/>
</dbReference>
<evidence type="ECO:0000313" key="5">
    <source>
        <dbReference type="Proteomes" id="UP000029964"/>
    </source>
</evidence>
<feature type="region of interest" description="Disordered" evidence="2">
    <location>
        <begin position="742"/>
        <end position="766"/>
    </location>
</feature>
<dbReference type="AlphaFoldDB" id="A0A086T6E1"/>
<organism evidence="4 5">
    <name type="scientific">Hapsidospora chrysogenum (strain ATCC 11550 / CBS 779.69 / DSM 880 / IAM 14645 / JCM 23072 / IMI 49137)</name>
    <name type="common">Acremonium chrysogenum</name>
    <dbReference type="NCBI Taxonomy" id="857340"/>
    <lineage>
        <taxon>Eukaryota</taxon>
        <taxon>Fungi</taxon>
        <taxon>Dikarya</taxon>
        <taxon>Ascomycota</taxon>
        <taxon>Pezizomycotina</taxon>
        <taxon>Sordariomycetes</taxon>
        <taxon>Hypocreomycetidae</taxon>
        <taxon>Hypocreales</taxon>
        <taxon>Bionectriaceae</taxon>
        <taxon>Hapsidospora</taxon>
    </lineage>
</organism>
<feature type="region of interest" description="Disordered" evidence="2">
    <location>
        <begin position="89"/>
        <end position="120"/>
    </location>
</feature>
<evidence type="ECO:0000313" key="4">
    <source>
        <dbReference type="EMBL" id="KFH44923.1"/>
    </source>
</evidence>
<dbReference type="InterPro" id="IPR022210">
    <property type="entry name" value="TF_GCR1-like"/>
</dbReference>
<protein>
    <submittedName>
        <fullName evidence="4">High-osmolarity-induced transcription protein-like protein</fullName>
    </submittedName>
</protein>
<gene>
    <name evidence="4" type="ORF">ACRE_042770</name>
</gene>
<evidence type="ECO:0000256" key="2">
    <source>
        <dbReference type="SAM" id="MobiDB-lite"/>
    </source>
</evidence>
<feature type="region of interest" description="Disordered" evidence="2">
    <location>
        <begin position="382"/>
        <end position="627"/>
    </location>
</feature>
<feature type="region of interest" description="Disordered" evidence="2">
    <location>
        <begin position="353"/>
        <end position="372"/>
    </location>
</feature>
<feature type="compositionally biased region" description="Basic and acidic residues" evidence="2">
    <location>
        <begin position="473"/>
        <end position="482"/>
    </location>
</feature>
<accession>A0A086T6E1</accession>
<feature type="compositionally biased region" description="Polar residues" evidence="2">
    <location>
        <begin position="579"/>
        <end position="595"/>
    </location>
</feature>
<proteinExistence type="predicted"/>
<feature type="compositionally biased region" description="Acidic residues" evidence="2">
    <location>
        <begin position="506"/>
        <end position="527"/>
    </location>
</feature>
<reference evidence="5" key="1">
    <citation type="journal article" date="2014" name="Genome Announc.">
        <title>Genome sequence and annotation of Acremonium chrysogenum, producer of the beta-lactam antibiotic cephalosporin C.</title>
        <authorList>
            <person name="Terfehr D."/>
            <person name="Dahlmann T.A."/>
            <person name="Specht T."/>
            <person name="Zadra I."/>
            <person name="Kuernsteiner H."/>
            <person name="Kueck U."/>
        </authorList>
    </citation>
    <scope>NUCLEOTIDE SEQUENCE [LARGE SCALE GENOMIC DNA]</scope>
    <source>
        <strain evidence="5">ATCC 11550 / CBS 779.69 / DSM 880 / IAM 14645 / JCM 23072 / IMI 49137</strain>
    </source>
</reference>
<comment type="caution">
    <text evidence="4">The sequence shown here is derived from an EMBL/GenBank/DDBJ whole genome shotgun (WGS) entry which is preliminary data.</text>
</comment>
<keyword evidence="1" id="KW-0175">Coiled coil</keyword>
<feature type="compositionally biased region" description="Polar residues" evidence="2">
    <location>
        <begin position="463"/>
        <end position="472"/>
    </location>
</feature>
<evidence type="ECO:0000259" key="3">
    <source>
        <dbReference type="Pfam" id="PF12550"/>
    </source>
</evidence>
<feature type="domain" description="Transcription activator GCR1-like" evidence="3">
    <location>
        <begin position="645"/>
        <end position="726"/>
    </location>
</feature>
<feature type="compositionally biased region" description="Basic and acidic residues" evidence="2">
    <location>
        <begin position="438"/>
        <end position="461"/>
    </location>
</feature>
<sequence>MLLCCSQQLRNQLAEPAPLLDIRVIFNSTRRDEHSRTDSKALCTLLGYSYNDIHFQAVLGAVLFSVKGIHVPIASPNYLRFRRAARMDRYSSNGEQSQREDRGGHRAQAASNQRQRTDPAFWETLTSLPDRVTGLEAENSSLRFKVACREGDIARLQQENERLRNAVGRRDHPAQTVFTNTLCENTQLEQHNSYLQGRIQDEALEIKKLKDTVQELRSQLSQVNAAPSRDVTPATLPSIRSLTLLSEHQHHEGGGNNAGTGAQDMYRGLEGIVPGTQQQQPLPRLATSQDLRPSFETPGQLTPVAPNNLPVFQQGTTPRLESSNGIDHTSSAHINDAQNVQVMATLAQADSPHNAFLPVNGPSPVRVKSEEDVDQEMWAFDEAPADKAASSPVAEKDDEDLPPRPPSRPRRALRSTGLRAPKRRVPSNHAESAPPDVGTERSERSCSEEVRSAVDELRRSGELFSTPQPSNNGKERMTKEMLDAEDEEDAVMADAGGADDALYEPPSEEEHDDDDEDVGEVDLDSTEDYAPGPSTRRTGQRGQGRQGLRPKASRAAAPSPVPSAAGPSTSAPAIRSHTKVTSSQSNGEISSNKAQETSDKRPRPDGEPDTAPEAAPPIKKPRYSRPRMTKLRVSIGQLPTGSVGFKFVKMPRTVRGIWNAWFRGTEDNPAIQGLEDRYGVAWRNGRGEMAYASDYVSKRKKIIDGVKKWARRYQVCEDTMIEMLDERARGRVATELYAAFKRDDSPDPFGVIKPRPSKNAGTSEGA</sequence>
<dbReference type="HOGENOM" id="CLU_364445_0_0_1"/>
<evidence type="ECO:0000256" key="1">
    <source>
        <dbReference type="SAM" id="Coils"/>
    </source>
</evidence>